<dbReference type="InterPro" id="IPR036378">
    <property type="entry name" value="FAS1_dom_sf"/>
</dbReference>
<evidence type="ECO:0000256" key="1">
    <source>
        <dbReference type="SAM" id="MobiDB-lite"/>
    </source>
</evidence>
<evidence type="ECO:0000313" key="5">
    <source>
        <dbReference type="Proteomes" id="UP000266292"/>
    </source>
</evidence>
<accession>A0A1X9YTU7</accession>
<dbReference type="STRING" id="709015.GCA_000472485_02665"/>
<evidence type="ECO:0000256" key="2">
    <source>
        <dbReference type="SAM" id="SignalP"/>
    </source>
</evidence>
<reference evidence="5" key="1">
    <citation type="submission" date="2017-05" db="EMBL/GenBank/DDBJ databases">
        <authorList>
            <person name="Ray J."/>
            <person name="Price M."/>
            <person name="Deutschbauer A."/>
        </authorList>
    </citation>
    <scope>NUCLEOTIDE SEQUENCE [LARGE SCALE GENOMIC DNA]</scope>
    <source>
        <strain evidence="5">DSM 19842</strain>
    </source>
</reference>
<dbReference type="InterPro" id="IPR000782">
    <property type="entry name" value="FAS1_domain"/>
</dbReference>
<dbReference type="KEGG" id="pact:CA264_13145"/>
<proteinExistence type="predicted"/>
<evidence type="ECO:0000313" key="4">
    <source>
        <dbReference type="EMBL" id="ARS36305.1"/>
    </source>
</evidence>
<dbReference type="FunFam" id="2.30.180.10:FF:000014">
    <property type="entry name" value="Stabilin 1"/>
    <property type="match status" value="1"/>
</dbReference>
<dbReference type="EMBL" id="CP021235">
    <property type="protein sequence ID" value="ARS36305.1"/>
    <property type="molecule type" value="Genomic_DNA"/>
</dbReference>
<sequence length="217" mass="23055">MKKAKICTAALAAATLLWGCAGSDTNTAVNSGDGTVSESVEQRITNDKPGSQAPMDPDTDMSAEDTNNSNISADNQAGRDMNIVALVQQHPDLSTFLELIQAADMVTVLESPAPYTVFAPTNQAFAALPAGTVEALKQPGNKMELRRILQAHVLPNRITTNEMQPNMPMKTAQGEQLVVTRQGQNIKVGEAMIVAPDVEASNGVVHVVNQVLLPPKK</sequence>
<feature type="region of interest" description="Disordered" evidence="1">
    <location>
        <begin position="28"/>
        <end position="70"/>
    </location>
</feature>
<dbReference type="Proteomes" id="UP000266292">
    <property type="component" value="Chromosome"/>
</dbReference>
<feature type="signal peptide" evidence="2">
    <location>
        <begin position="1"/>
        <end position="23"/>
    </location>
</feature>
<dbReference type="Gene3D" id="2.30.180.10">
    <property type="entry name" value="FAS1 domain"/>
    <property type="match status" value="1"/>
</dbReference>
<dbReference type="PROSITE" id="PS50213">
    <property type="entry name" value="FAS1"/>
    <property type="match status" value="1"/>
</dbReference>
<keyword evidence="2" id="KW-0732">Signal</keyword>
<dbReference type="SMART" id="SM00554">
    <property type="entry name" value="FAS1"/>
    <property type="match status" value="1"/>
</dbReference>
<dbReference type="OrthoDB" id="1119934at2"/>
<organism evidence="4 5">
    <name type="scientific">Pontibacter actiniarum</name>
    <dbReference type="NCBI Taxonomy" id="323450"/>
    <lineage>
        <taxon>Bacteria</taxon>
        <taxon>Pseudomonadati</taxon>
        <taxon>Bacteroidota</taxon>
        <taxon>Cytophagia</taxon>
        <taxon>Cytophagales</taxon>
        <taxon>Hymenobacteraceae</taxon>
        <taxon>Pontibacter</taxon>
    </lineage>
</organism>
<feature type="domain" description="FAS1" evidence="3">
    <location>
        <begin position="80"/>
        <end position="212"/>
    </location>
</feature>
<dbReference type="SUPFAM" id="SSF82153">
    <property type="entry name" value="FAS1 domain"/>
    <property type="match status" value="1"/>
</dbReference>
<dbReference type="PANTHER" id="PTHR10900:SF77">
    <property type="entry name" value="FI19380P1"/>
    <property type="match status" value="1"/>
</dbReference>
<evidence type="ECO:0000259" key="3">
    <source>
        <dbReference type="PROSITE" id="PS50213"/>
    </source>
</evidence>
<keyword evidence="5" id="KW-1185">Reference proteome</keyword>
<gene>
    <name evidence="4" type="ORF">CA264_13145</name>
</gene>
<dbReference type="PANTHER" id="PTHR10900">
    <property type="entry name" value="PERIOSTIN-RELATED"/>
    <property type="match status" value="1"/>
</dbReference>
<protein>
    <recommendedName>
        <fullName evidence="3">FAS1 domain-containing protein</fullName>
    </recommendedName>
</protein>
<dbReference type="AlphaFoldDB" id="A0A1X9YTU7"/>
<name>A0A1X9YTU7_9BACT</name>
<feature type="compositionally biased region" description="Polar residues" evidence="1">
    <location>
        <begin position="28"/>
        <end position="39"/>
    </location>
</feature>
<dbReference type="Pfam" id="PF02469">
    <property type="entry name" value="Fasciclin"/>
    <property type="match status" value="1"/>
</dbReference>
<dbReference type="RefSeq" id="WP_025607810.1">
    <property type="nucleotide sequence ID" value="NZ_CP021235.1"/>
</dbReference>
<feature type="chain" id="PRO_5011001829" description="FAS1 domain-containing protein" evidence="2">
    <location>
        <begin position="24"/>
        <end position="217"/>
    </location>
</feature>
<dbReference type="GO" id="GO:0005615">
    <property type="term" value="C:extracellular space"/>
    <property type="evidence" value="ECO:0007669"/>
    <property type="project" value="TreeGrafter"/>
</dbReference>
<dbReference type="InterPro" id="IPR050904">
    <property type="entry name" value="Adhesion/Biosynth-related"/>
</dbReference>